<feature type="region of interest" description="Disordered" evidence="1">
    <location>
        <begin position="342"/>
        <end position="380"/>
    </location>
</feature>
<protein>
    <submittedName>
        <fullName evidence="2">Uncharacterized protein</fullName>
    </submittedName>
</protein>
<accession>A0A5C3PAB5</accession>
<keyword evidence="3" id="KW-1185">Reference proteome</keyword>
<evidence type="ECO:0000313" key="2">
    <source>
        <dbReference type="EMBL" id="TFK85150.1"/>
    </source>
</evidence>
<feature type="compositionally biased region" description="Polar residues" evidence="1">
    <location>
        <begin position="150"/>
        <end position="160"/>
    </location>
</feature>
<evidence type="ECO:0000256" key="1">
    <source>
        <dbReference type="SAM" id="MobiDB-lite"/>
    </source>
</evidence>
<feature type="region of interest" description="Disordered" evidence="1">
    <location>
        <begin position="277"/>
        <end position="302"/>
    </location>
</feature>
<feature type="compositionally biased region" description="Low complexity" evidence="1">
    <location>
        <begin position="252"/>
        <end position="261"/>
    </location>
</feature>
<evidence type="ECO:0000313" key="3">
    <source>
        <dbReference type="Proteomes" id="UP000308197"/>
    </source>
</evidence>
<proteinExistence type="predicted"/>
<dbReference type="InParanoid" id="A0A5C3PAB5"/>
<sequence>MTTMERSETIRAPKRPAPAISDKFQARLDRVKMLEHEQQMEDLEALKHTPEDLRILQESFAAVKAEFVDLDGQSWDTPAAREMLVNWHEQQATRELPACLSPDGLRLRKHQRRRSLAAVVSPAASVDNISVSLSEGAVADDIVRGRPTEVSTPASRTVHTTPKLHRMRRESHLAVAPSAGDDNDTDVSQYPARAGLVVSSAGSHHPPDPHAMSRLHTLLAKVAMSGDSVSADSAASPFTPASSIASGGGPRPGLAPAAASTPRTSTIMLSNSPTLNQSLTFSDSPSAGVARAGPLRKRRNSRSTSVIVSGDIDPDDVENVLHRYFPGVQVKPVVRVDSVAGPGQSRQVTAKPASPRLGAPAGAARRRPRGRRIPSGDSAGMPMIRASLLFAGRAGGCAGSGEDDDGGEGVGVGPVPLVRTISSMGWSPSDL</sequence>
<name>A0A5C3PAB5_9APHY</name>
<dbReference type="AlphaFoldDB" id="A0A5C3PAB5"/>
<feature type="region of interest" description="Disordered" evidence="1">
    <location>
        <begin position="150"/>
        <end position="188"/>
    </location>
</feature>
<feature type="compositionally biased region" description="Low complexity" evidence="1">
    <location>
        <begin position="352"/>
        <end position="363"/>
    </location>
</feature>
<dbReference type="Proteomes" id="UP000308197">
    <property type="component" value="Unassembled WGS sequence"/>
</dbReference>
<feature type="region of interest" description="Disordered" evidence="1">
    <location>
        <begin position="230"/>
        <end position="261"/>
    </location>
</feature>
<organism evidence="2 3">
    <name type="scientific">Polyporus arcularius HHB13444</name>
    <dbReference type="NCBI Taxonomy" id="1314778"/>
    <lineage>
        <taxon>Eukaryota</taxon>
        <taxon>Fungi</taxon>
        <taxon>Dikarya</taxon>
        <taxon>Basidiomycota</taxon>
        <taxon>Agaricomycotina</taxon>
        <taxon>Agaricomycetes</taxon>
        <taxon>Polyporales</taxon>
        <taxon>Polyporaceae</taxon>
        <taxon>Polyporus</taxon>
    </lineage>
</organism>
<dbReference type="EMBL" id="ML211271">
    <property type="protein sequence ID" value="TFK85150.1"/>
    <property type="molecule type" value="Genomic_DNA"/>
</dbReference>
<reference evidence="2 3" key="1">
    <citation type="journal article" date="2019" name="Nat. Ecol. Evol.">
        <title>Megaphylogeny resolves global patterns of mushroom evolution.</title>
        <authorList>
            <person name="Varga T."/>
            <person name="Krizsan K."/>
            <person name="Foldi C."/>
            <person name="Dima B."/>
            <person name="Sanchez-Garcia M."/>
            <person name="Sanchez-Ramirez S."/>
            <person name="Szollosi G.J."/>
            <person name="Szarkandi J.G."/>
            <person name="Papp V."/>
            <person name="Albert L."/>
            <person name="Andreopoulos W."/>
            <person name="Angelini C."/>
            <person name="Antonin V."/>
            <person name="Barry K.W."/>
            <person name="Bougher N.L."/>
            <person name="Buchanan P."/>
            <person name="Buyck B."/>
            <person name="Bense V."/>
            <person name="Catcheside P."/>
            <person name="Chovatia M."/>
            <person name="Cooper J."/>
            <person name="Damon W."/>
            <person name="Desjardin D."/>
            <person name="Finy P."/>
            <person name="Geml J."/>
            <person name="Haridas S."/>
            <person name="Hughes K."/>
            <person name="Justo A."/>
            <person name="Karasinski D."/>
            <person name="Kautmanova I."/>
            <person name="Kiss B."/>
            <person name="Kocsube S."/>
            <person name="Kotiranta H."/>
            <person name="LaButti K.M."/>
            <person name="Lechner B.E."/>
            <person name="Liimatainen K."/>
            <person name="Lipzen A."/>
            <person name="Lukacs Z."/>
            <person name="Mihaltcheva S."/>
            <person name="Morgado L.N."/>
            <person name="Niskanen T."/>
            <person name="Noordeloos M.E."/>
            <person name="Ohm R.A."/>
            <person name="Ortiz-Santana B."/>
            <person name="Ovrebo C."/>
            <person name="Racz N."/>
            <person name="Riley R."/>
            <person name="Savchenko A."/>
            <person name="Shiryaev A."/>
            <person name="Soop K."/>
            <person name="Spirin V."/>
            <person name="Szebenyi C."/>
            <person name="Tomsovsky M."/>
            <person name="Tulloss R.E."/>
            <person name="Uehling J."/>
            <person name="Grigoriev I.V."/>
            <person name="Vagvolgyi C."/>
            <person name="Papp T."/>
            <person name="Martin F.M."/>
            <person name="Miettinen O."/>
            <person name="Hibbett D.S."/>
            <person name="Nagy L.G."/>
        </authorList>
    </citation>
    <scope>NUCLEOTIDE SEQUENCE [LARGE SCALE GENOMIC DNA]</scope>
    <source>
        <strain evidence="2 3">HHB13444</strain>
    </source>
</reference>
<gene>
    <name evidence="2" type="ORF">K466DRAFT_664699</name>
</gene>